<dbReference type="PROSITE" id="PS50851">
    <property type="entry name" value="CHEW"/>
    <property type="match status" value="1"/>
</dbReference>
<dbReference type="SMART" id="SM00260">
    <property type="entry name" value="CheW"/>
    <property type="match status" value="1"/>
</dbReference>
<dbReference type="RefSeq" id="WP_002691204.1">
    <property type="nucleotide sequence ID" value="NZ_JH600070.1"/>
</dbReference>
<proteinExistence type="predicted"/>
<dbReference type="Proteomes" id="UP000005744">
    <property type="component" value="Unassembled WGS sequence"/>
</dbReference>
<sequence length="161" mass="17943">MSLNENVVRSLLIPISSGNFLLPSTLVAEVTPYTNPTPVAETQPDWLLGTVLWREQKVPVLSINTALSLPAIDLSENYRIVVLYGLEAPQMLPFYAFLATDIPQALSIKPENLLNPYEEKRKGLVYGIQLADNERLESAWLPDVAYLEGLIKKSLPLLLAR</sequence>
<evidence type="ECO:0000259" key="1">
    <source>
        <dbReference type="PROSITE" id="PS50851"/>
    </source>
</evidence>
<organism evidence="2 3">
    <name type="scientific">Beggiatoa alba B18LD</name>
    <dbReference type="NCBI Taxonomy" id="395493"/>
    <lineage>
        <taxon>Bacteria</taxon>
        <taxon>Pseudomonadati</taxon>
        <taxon>Pseudomonadota</taxon>
        <taxon>Gammaproteobacteria</taxon>
        <taxon>Thiotrichales</taxon>
        <taxon>Thiotrichaceae</taxon>
        <taxon>Beggiatoa</taxon>
    </lineage>
</organism>
<dbReference type="OrthoDB" id="5765252at2"/>
<keyword evidence="3" id="KW-1185">Reference proteome</keyword>
<dbReference type="Gene3D" id="2.40.50.180">
    <property type="entry name" value="CheA-289, Domain 4"/>
    <property type="match status" value="1"/>
</dbReference>
<protein>
    <submittedName>
        <fullName evidence="2">Chemotaxis signal transduction protein</fullName>
    </submittedName>
</protein>
<dbReference type="InterPro" id="IPR036061">
    <property type="entry name" value="CheW-like_dom_sf"/>
</dbReference>
<dbReference type="HOGENOM" id="CLU_128728_0_0_6"/>
<evidence type="ECO:0000313" key="2">
    <source>
        <dbReference type="EMBL" id="EIJ43750.1"/>
    </source>
</evidence>
<reference evidence="2 3" key="1">
    <citation type="submission" date="2011-11" db="EMBL/GenBank/DDBJ databases">
        <title>Improved High-Quality Draft sequence of Beggiatoa alba B18lD.</title>
        <authorList>
            <consortium name="US DOE Joint Genome Institute"/>
            <person name="Lucas S."/>
            <person name="Han J."/>
            <person name="Lapidus A."/>
            <person name="Cheng J.-F."/>
            <person name="Goodwin L."/>
            <person name="Pitluck S."/>
            <person name="Peters L."/>
            <person name="Mikhailova N."/>
            <person name="Held B."/>
            <person name="Detter J.C."/>
            <person name="Han C."/>
            <person name="Tapia R."/>
            <person name="Land M."/>
            <person name="Hauser L."/>
            <person name="Kyrpides N."/>
            <person name="Ivanova N."/>
            <person name="Pagani I."/>
            <person name="Samuel K."/>
            <person name="Teske A."/>
            <person name="Mueller J."/>
            <person name="Woyke T."/>
        </authorList>
    </citation>
    <scope>NUCLEOTIDE SEQUENCE [LARGE SCALE GENOMIC DNA]</scope>
    <source>
        <strain evidence="2 3">B18LD</strain>
    </source>
</reference>
<evidence type="ECO:0000313" key="3">
    <source>
        <dbReference type="Proteomes" id="UP000005744"/>
    </source>
</evidence>
<dbReference type="STRING" id="395493.BegalDRAFT_2922"/>
<dbReference type="eggNOG" id="COG0835">
    <property type="taxonomic scope" value="Bacteria"/>
</dbReference>
<accession>I3CJF7</accession>
<dbReference type="AlphaFoldDB" id="I3CJF7"/>
<feature type="domain" description="CheW-like" evidence="1">
    <location>
        <begin position="7"/>
        <end position="153"/>
    </location>
</feature>
<dbReference type="GO" id="GO:0007165">
    <property type="term" value="P:signal transduction"/>
    <property type="evidence" value="ECO:0007669"/>
    <property type="project" value="InterPro"/>
</dbReference>
<gene>
    <name evidence="2" type="ORF">BegalDRAFT_2922</name>
</gene>
<dbReference type="GO" id="GO:0006935">
    <property type="term" value="P:chemotaxis"/>
    <property type="evidence" value="ECO:0007669"/>
    <property type="project" value="InterPro"/>
</dbReference>
<dbReference type="Pfam" id="PF01584">
    <property type="entry name" value="CheW"/>
    <property type="match status" value="1"/>
</dbReference>
<dbReference type="SUPFAM" id="SSF50341">
    <property type="entry name" value="CheW-like"/>
    <property type="match status" value="1"/>
</dbReference>
<dbReference type="InterPro" id="IPR002545">
    <property type="entry name" value="CheW-lke_dom"/>
</dbReference>
<dbReference type="EMBL" id="JH600070">
    <property type="protein sequence ID" value="EIJ43750.1"/>
    <property type="molecule type" value="Genomic_DNA"/>
</dbReference>
<name>I3CJF7_9GAMM</name>